<dbReference type="SUPFAM" id="SSF47459">
    <property type="entry name" value="HLH, helix-loop-helix DNA-binding domain"/>
    <property type="match status" value="1"/>
</dbReference>
<dbReference type="SMART" id="SM00511">
    <property type="entry name" value="ORANGE"/>
    <property type="match status" value="1"/>
</dbReference>
<dbReference type="Gene3D" id="6.10.250.980">
    <property type="match status" value="1"/>
</dbReference>
<proteinExistence type="predicted"/>
<dbReference type="SMART" id="SM00353">
    <property type="entry name" value="HLH"/>
    <property type="match status" value="1"/>
</dbReference>
<dbReference type="Pfam" id="PF00010">
    <property type="entry name" value="HLH"/>
    <property type="match status" value="1"/>
</dbReference>
<dbReference type="PROSITE" id="PS51054">
    <property type="entry name" value="ORANGE"/>
    <property type="match status" value="1"/>
</dbReference>
<feature type="compositionally biased region" description="Low complexity" evidence="6">
    <location>
        <begin position="12"/>
        <end position="25"/>
    </location>
</feature>
<dbReference type="EMBL" id="CADEPI010000083">
    <property type="protein sequence ID" value="CAB3373275.1"/>
    <property type="molecule type" value="Genomic_DNA"/>
</dbReference>
<dbReference type="PROSITE" id="PS50888">
    <property type="entry name" value="BHLH"/>
    <property type="match status" value="1"/>
</dbReference>
<comment type="caution">
    <text evidence="9">The sequence shown here is derived from an EMBL/GenBank/DDBJ whole genome shotgun (WGS) entry which is preliminary data.</text>
</comment>
<reference evidence="9 10" key="1">
    <citation type="submission" date="2020-04" db="EMBL/GenBank/DDBJ databases">
        <authorList>
            <person name="Alioto T."/>
            <person name="Alioto T."/>
            <person name="Gomez Garrido J."/>
        </authorList>
    </citation>
    <scope>NUCLEOTIDE SEQUENCE [LARGE SCALE GENOMIC DNA]</scope>
</reference>
<name>A0A8S1CZ17_9INSE</name>
<dbReference type="Gene3D" id="4.10.280.10">
    <property type="entry name" value="Helix-loop-helix DNA-binding domain"/>
    <property type="match status" value="1"/>
</dbReference>
<dbReference type="InterPro" id="IPR011598">
    <property type="entry name" value="bHLH_dom"/>
</dbReference>
<feature type="domain" description="Orange" evidence="8">
    <location>
        <begin position="128"/>
        <end position="163"/>
    </location>
</feature>
<evidence type="ECO:0000313" key="10">
    <source>
        <dbReference type="Proteomes" id="UP000494165"/>
    </source>
</evidence>
<dbReference type="GO" id="GO:0006355">
    <property type="term" value="P:regulation of DNA-templated transcription"/>
    <property type="evidence" value="ECO:0007669"/>
    <property type="project" value="InterPro"/>
</dbReference>
<evidence type="ECO:0000259" key="8">
    <source>
        <dbReference type="PROSITE" id="PS51054"/>
    </source>
</evidence>
<evidence type="ECO:0000256" key="6">
    <source>
        <dbReference type="SAM" id="MobiDB-lite"/>
    </source>
</evidence>
<dbReference type="OrthoDB" id="6085656at2759"/>
<dbReference type="PANTHER" id="PTHR10985">
    <property type="entry name" value="BASIC HELIX-LOOP-HELIX TRANSCRIPTION FACTOR, HES-RELATED"/>
    <property type="match status" value="1"/>
</dbReference>
<dbReference type="InterPro" id="IPR003650">
    <property type="entry name" value="Orange_dom"/>
</dbReference>
<evidence type="ECO:0000256" key="3">
    <source>
        <dbReference type="ARBA" id="ARBA00023125"/>
    </source>
</evidence>
<comment type="subcellular location">
    <subcellularLocation>
        <location evidence="1">Nucleus</location>
    </subcellularLocation>
</comment>
<dbReference type="GO" id="GO:0005634">
    <property type="term" value="C:nucleus"/>
    <property type="evidence" value="ECO:0007669"/>
    <property type="project" value="UniProtKB-SubCell"/>
</dbReference>
<dbReference type="CDD" id="cd18913">
    <property type="entry name" value="bHLH-O_hairy_like"/>
    <property type="match status" value="1"/>
</dbReference>
<dbReference type="AlphaFoldDB" id="A0A8S1CZ17"/>
<dbReference type="InterPro" id="IPR050370">
    <property type="entry name" value="HES_HEY"/>
</dbReference>
<dbReference type="SUPFAM" id="SSF158457">
    <property type="entry name" value="Orange domain-like"/>
    <property type="match status" value="1"/>
</dbReference>
<dbReference type="GO" id="GO:1990837">
    <property type="term" value="F:sequence-specific double-stranded DNA binding"/>
    <property type="evidence" value="ECO:0007669"/>
    <property type="project" value="UniProtKB-ARBA"/>
</dbReference>
<dbReference type="Proteomes" id="UP000494165">
    <property type="component" value="Unassembled WGS sequence"/>
</dbReference>
<keyword evidence="4" id="KW-0804">Transcription</keyword>
<gene>
    <name evidence="9" type="ORF">CLODIP_2_CD03658</name>
</gene>
<evidence type="ECO:0000256" key="4">
    <source>
        <dbReference type="ARBA" id="ARBA00023163"/>
    </source>
</evidence>
<feature type="region of interest" description="Disordered" evidence="6">
    <location>
        <begin position="1"/>
        <end position="47"/>
    </location>
</feature>
<evidence type="ECO:0008006" key="11">
    <source>
        <dbReference type="Google" id="ProtNLM"/>
    </source>
</evidence>
<evidence type="ECO:0000256" key="5">
    <source>
        <dbReference type="ARBA" id="ARBA00023242"/>
    </source>
</evidence>
<dbReference type="InterPro" id="IPR036638">
    <property type="entry name" value="HLH_DNA-bd_sf"/>
</dbReference>
<dbReference type="GO" id="GO:0046983">
    <property type="term" value="F:protein dimerization activity"/>
    <property type="evidence" value="ECO:0007669"/>
    <property type="project" value="InterPro"/>
</dbReference>
<keyword evidence="5" id="KW-0539">Nucleus</keyword>
<keyword evidence="10" id="KW-1185">Reference proteome</keyword>
<evidence type="ECO:0000256" key="2">
    <source>
        <dbReference type="ARBA" id="ARBA00023015"/>
    </source>
</evidence>
<evidence type="ECO:0000313" key="9">
    <source>
        <dbReference type="EMBL" id="CAB3373275.1"/>
    </source>
</evidence>
<dbReference type="Pfam" id="PF07527">
    <property type="entry name" value="Hairy_orange"/>
    <property type="match status" value="1"/>
</dbReference>
<organism evidence="9 10">
    <name type="scientific">Cloeon dipterum</name>
    <dbReference type="NCBI Taxonomy" id="197152"/>
    <lineage>
        <taxon>Eukaryota</taxon>
        <taxon>Metazoa</taxon>
        <taxon>Ecdysozoa</taxon>
        <taxon>Arthropoda</taxon>
        <taxon>Hexapoda</taxon>
        <taxon>Insecta</taxon>
        <taxon>Pterygota</taxon>
        <taxon>Palaeoptera</taxon>
        <taxon>Ephemeroptera</taxon>
        <taxon>Pisciforma</taxon>
        <taxon>Baetidae</taxon>
        <taxon>Cloeon</taxon>
    </lineage>
</organism>
<dbReference type="FunFam" id="4.10.280.10:FF:000009">
    <property type="entry name" value="Transcription factor HES-1"/>
    <property type="match status" value="1"/>
</dbReference>
<keyword evidence="2" id="KW-0805">Transcription regulation</keyword>
<evidence type="ECO:0000259" key="7">
    <source>
        <dbReference type="PROSITE" id="PS50888"/>
    </source>
</evidence>
<feature type="domain" description="BHLH" evidence="7">
    <location>
        <begin position="52"/>
        <end position="109"/>
    </location>
</feature>
<evidence type="ECO:0000256" key="1">
    <source>
        <dbReference type="ARBA" id="ARBA00004123"/>
    </source>
</evidence>
<sequence>MSPLQQVPAMASPHSTSSSGSSTSSSPPPPQMISNATPAQPAQRKTIKISEHRRCNKPIMEKKRRQRINNCLEELKNLILDALKKDPARHSKLEKADILEMTVKHLESLHRQQNAMAVAADPSVLNKYRAGFSECATEVDKFLCRGDAPQMDPHVKRRLLGHLSSCLNNVSALDNMIMSPGKPQTEEAAIPVATATQPRTLRVQIPASSMQIPSSPTAEGQHVMHLVPTYLPSGDIAFVIPKSVRSPPPQLQDPQFSPQMPPLLPTECAQKLAARTAVVAPLPVALDLSISIKQEDKPVSMDCAEPEDVWRPW</sequence>
<accession>A0A8S1CZ17</accession>
<keyword evidence="3" id="KW-0238">DNA-binding</keyword>
<protein>
    <recommendedName>
        <fullName evidence="11">BHLH domain-containing protein</fullName>
    </recommendedName>
</protein>